<name>A0ACB8TMM2_9APHY</name>
<keyword evidence="2" id="KW-1185">Reference proteome</keyword>
<sequence>MLHLLLLISLGFFLQLAEAQSFTVPSKWRKPTTTLSRQDRLTLVNGLLDTVHPALNTTTGMFQGLSVPQTANMLCALSIGDRISNSTSSKDVVLQSLNTTFGRAPNIVTLRSPQLNSDAAVWGLAAIYSYKAYNDQSSLRFAQSMWAQVNRYMVTTDDATAGSHPEKTAAFPSTCNGASNAGAVFYIANNVNNTVVNSETVGTFLALSAYLYEQTQNTQYLSAAQLSANFVTTVLYDGNAIRDGITLGTCDTVNDFWTSNSGVVIEGLSILASTHSTYTSRLNSLISATIPYSRWTNVSDGIIIEGPTSAADANSNGATFGYKAILVRGLYEAYSRIPSNSTEASFIQSFITVQLNALTDLSSVTGSNLYSPKWEGPPPTQLLPWGQLAAVDVLNAAVGLAEDASNTMSLSPTPTSKPQRHLSKSSTGISPGAIGGIVAGVIVLLSLLGILLFVVIRKRRQRRWDEKSSAWENTRTEPYPTLLAGNSDEREFQNTSQGVLLPGSDGSVDATTVTTTTTGTSAWGSKRRLDIRPEPTSPTTPMPTSTSTSRSIAGSSEMPAVAEPTSRSIPSEESEAGVSTHSDSETPFMVDLTSFRALVERLNGLVVSHPSGVRVEGEGEEPPPYIG</sequence>
<comment type="caution">
    <text evidence="1">The sequence shown here is derived from an EMBL/GenBank/DDBJ whole genome shotgun (WGS) entry which is preliminary data.</text>
</comment>
<protein>
    <submittedName>
        <fullName evidence="1">Uncharacterized protein</fullName>
    </submittedName>
</protein>
<dbReference type="Proteomes" id="UP001055072">
    <property type="component" value="Unassembled WGS sequence"/>
</dbReference>
<organism evidence="1 2">
    <name type="scientific">Irpex rosettiformis</name>
    <dbReference type="NCBI Taxonomy" id="378272"/>
    <lineage>
        <taxon>Eukaryota</taxon>
        <taxon>Fungi</taxon>
        <taxon>Dikarya</taxon>
        <taxon>Basidiomycota</taxon>
        <taxon>Agaricomycotina</taxon>
        <taxon>Agaricomycetes</taxon>
        <taxon>Polyporales</taxon>
        <taxon>Irpicaceae</taxon>
        <taxon>Irpex</taxon>
    </lineage>
</organism>
<accession>A0ACB8TMM2</accession>
<evidence type="ECO:0000313" key="1">
    <source>
        <dbReference type="EMBL" id="KAI0083249.1"/>
    </source>
</evidence>
<evidence type="ECO:0000313" key="2">
    <source>
        <dbReference type="Proteomes" id="UP001055072"/>
    </source>
</evidence>
<dbReference type="EMBL" id="MU274978">
    <property type="protein sequence ID" value="KAI0083249.1"/>
    <property type="molecule type" value="Genomic_DNA"/>
</dbReference>
<reference evidence="1" key="1">
    <citation type="journal article" date="2021" name="Environ. Microbiol.">
        <title>Gene family expansions and transcriptome signatures uncover fungal adaptations to wood decay.</title>
        <authorList>
            <person name="Hage H."/>
            <person name="Miyauchi S."/>
            <person name="Viragh M."/>
            <person name="Drula E."/>
            <person name="Min B."/>
            <person name="Chaduli D."/>
            <person name="Navarro D."/>
            <person name="Favel A."/>
            <person name="Norest M."/>
            <person name="Lesage-Meessen L."/>
            <person name="Balint B."/>
            <person name="Merenyi Z."/>
            <person name="de Eugenio L."/>
            <person name="Morin E."/>
            <person name="Martinez A.T."/>
            <person name="Baldrian P."/>
            <person name="Stursova M."/>
            <person name="Martinez M.J."/>
            <person name="Novotny C."/>
            <person name="Magnuson J.K."/>
            <person name="Spatafora J.W."/>
            <person name="Maurice S."/>
            <person name="Pangilinan J."/>
            <person name="Andreopoulos W."/>
            <person name="LaButti K."/>
            <person name="Hundley H."/>
            <person name="Na H."/>
            <person name="Kuo A."/>
            <person name="Barry K."/>
            <person name="Lipzen A."/>
            <person name="Henrissat B."/>
            <person name="Riley R."/>
            <person name="Ahrendt S."/>
            <person name="Nagy L.G."/>
            <person name="Grigoriev I.V."/>
            <person name="Martin F."/>
            <person name="Rosso M.N."/>
        </authorList>
    </citation>
    <scope>NUCLEOTIDE SEQUENCE</scope>
    <source>
        <strain evidence="1">CBS 384.51</strain>
    </source>
</reference>
<gene>
    <name evidence="1" type="ORF">BDY19DRAFT_711625</name>
</gene>
<proteinExistence type="predicted"/>